<dbReference type="InterPro" id="IPR050768">
    <property type="entry name" value="UPF0353/GerABKA_families"/>
</dbReference>
<feature type="transmembrane region" description="Helical" evidence="5">
    <location>
        <begin position="6"/>
        <end position="29"/>
    </location>
</feature>
<gene>
    <name evidence="7" type="ORF">EV199_4079</name>
</gene>
<evidence type="ECO:0000259" key="6">
    <source>
        <dbReference type="PROSITE" id="PS50234"/>
    </source>
</evidence>
<keyword evidence="1" id="KW-1003">Cell membrane</keyword>
<evidence type="ECO:0000256" key="2">
    <source>
        <dbReference type="ARBA" id="ARBA00022692"/>
    </source>
</evidence>
<name>A0A4Q7MVV8_9BACT</name>
<feature type="transmembrane region" description="Helical" evidence="5">
    <location>
        <begin position="306"/>
        <end position="324"/>
    </location>
</feature>
<proteinExistence type="predicted"/>
<dbReference type="EMBL" id="SGXA01000002">
    <property type="protein sequence ID" value="RZS72164.1"/>
    <property type="molecule type" value="Genomic_DNA"/>
</dbReference>
<evidence type="ECO:0000256" key="3">
    <source>
        <dbReference type="ARBA" id="ARBA00022989"/>
    </source>
</evidence>
<dbReference type="InterPro" id="IPR036465">
    <property type="entry name" value="vWFA_dom_sf"/>
</dbReference>
<keyword evidence="8" id="KW-1185">Reference proteome</keyword>
<keyword evidence="2 5" id="KW-0812">Transmembrane</keyword>
<dbReference type="Gene3D" id="3.40.50.410">
    <property type="entry name" value="von Willebrand factor, type A domain"/>
    <property type="match status" value="1"/>
</dbReference>
<dbReference type="PROSITE" id="PS50234">
    <property type="entry name" value="VWFA"/>
    <property type="match status" value="1"/>
</dbReference>
<dbReference type="AlphaFoldDB" id="A0A4Q7MVV8"/>
<evidence type="ECO:0000256" key="1">
    <source>
        <dbReference type="ARBA" id="ARBA00022475"/>
    </source>
</evidence>
<dbReference type="Proteomes" id="UP000293874">
    <property type="component" value="Unassembled WGS sequence"/>
</dbReference>
<dbReference type="PANTHER" id="PTHR22550">
    <property type="entry name" value="SPORE GERMINATION PROTEIN"/>
    <property type="match status" value="1"/>
</dbReference>
<reference evidence="7 8" key="1">
    <citation type="submission" date="2019-02" db="EMBL/GenBank/DDBJ databases">
        <title>Genomic Encyclopedia of Type Strains, Phase IV (KMG-IV): sequencing the most valuable type-strain genomes for metagenomic binning, comparative biology and taxonomic classification.</title>
        <authorList>
            <person name="Goeker M."/>
        </authorList>
    </citation>
    <scope>NUCLEOTIDE SEQUENCE [LARGE SCALE GENOMIC DNA]</scope>
    <source>
        <strain evidence="7 8">DSM 18116</strain>
    </source>
</reference>
<organism evidence="7 8">
    <name type="scientific">Pseudobacter ginsenosidimutans</name>
    <dbReference type="NCBI Taxonomy" id="661488"/>
    <lineage>
        <taxon>Bacteria</taxon>
        <taxon>Pseudomonadati</taxon>
        <taxon>Bacteroidota</taxon>
        <taxon>Chitinophagia</taxon>
        <taxon>Chitinophagales</taxon>
        <taxon>Chitinophagaceae</taxon>
        <taxon>Pseudobacter</taxon>
    </lineage>
</organism>
<dbReference type="SUPFAM" id="SSF53300">
    <property type="entry name" value="vWA-like"/>
    <property type="match status" value="1"/>
</dbReference>
<protein>
    <submittedName>
        <fullName evidence="7">Ca-activated chloride channel family protein</fullName>
    </submittedName>
</protein>
<evidence type="ECO:0000313" key="7">
    <source>
        <dbReference type="EMBL" id="RZS72164.1"/>
    </source>
</evidence>
<feature type="domain" description="VWFA" evidence="6">
    <location>
        <begin position="91"/>
        <end position="290"/>
    </location>
</feature>
<dbReference type="SMART" id="SM00327">
    <property type="entry name" value="VWA"/>
    <property type="match status" value="1"/>
</dbReference>
<sequence>MLRFEHINYLTGLFALIALGGLFAFALFMKKRTVKKIGDERLVRELTRKYSPFNFLFKFLLIAVCLTAIIFGAANLQMPGAEDAVSRKGIDVVIAMDVSRSMLADDIKPNRLERARQLVYKLIDKFPDDRIGLVVFAGHAYLQMPLTTDHAAARMYVQQANPSIVAAQGTVISEALRVSNRAFNSKDRKFKSIILITDGEDHDEQAIPMAQQIAGEGVMINTVGIGSPEGSPILDPSTNDFKKDANGNTVISKLNEPELQQLAANTNGIYVRLSEPDDAVTALDTQLDKIEKTATGDNSLREYTSYFQWFIALALLFLIGEFFYPERSFKTA</sequence>
<keyword evidence="4 5" id="KW-0472">Membrane</keyword>
<comment type="caution">
    <text evidence="7">The sequence shown here is derived from an EMBL/GenBank/DDBJ whole genome shotgun (WGS) entry which is preliminary data.</text>
</comment>
<evidence type="ECO:0000256" key="4">
    <source>
        <dbReference type="ARBA" id="ARBA00023136"/>
    </source>
</evidence>
<dbReference type="Pfam" id="PF13519">
    <property type="entry name" value="VWA_2"/>
    <property type="match status" value="1"/>
</dbReference>
<evidence type="ECO:0000313" key="8">
    <source>
        <dbReference type="Proteomes" id="UP000293874"/>
    </source>
</evidence>
<dbReference type="PANTHER" id="PTHR22550:SF5">
    <property type="entry name" value="LEUCINE ZIPPER PROTEIN 4"/>
    <property type="match status" value="1"/>
</dbReference>
<evidence type="ECO:0000256" key="5">
    <source>
        <dbReference type="SAM" id="Phobius"/>
    </source>
</evidence>
<dbReference type="InterPro" id="IPR002035">
    <property type="entry name" value="VWF_A"/>
</dbReference>
<accession>A0A4Q7MVV8</accession>
<feature type="transmembrane region" description="Helical" evidence="5">
    <location>
        <begin position="50"/>
        <end position="74"/>
    </location>
</feature>
<keyword evidence="3 5" id="KW-1133">Transmembrane helix</keyword>